<dbReference type="GO" id="GO:0046983">
    <property type="term" value="F:protein dimerization activity"/>
    <property type="evidence" value="ECO:0007669"/>
    <property type="project" value="InterPro"/>
</dbReference>
<evidence type="ECO:0000256" key="5">
    <source>
        <dbReference type="ARBA" id="ARBA00022741"/>
    </source>
</evidence>
<sequence length="403" mass="43114">MSALSKVPGVDRSWPALRPVVADLAIAASVCAGGLTHEVVDAGDVGASLDAVDFVTCAGAAALILLRRRAPLTVLVVAVIAAVWSLIPDDGPGVLRVAAIIVLYTVASTSGRRTAWTAGAVTAAALYVTAAITSPGPWYDGENLELIAWAGVATAAGDAVRSRRAYTLARQERATALRDRAERAEHALEEEARRRVIEERMRIARELHDVMAHHIAVINVQAGVAAHLLRDNPTGAQEALTHVRRGAASVLDELSSILSVIRRPDEAASTTDPLPTLDDLRRLIADFAKVGLEIEWHTAGAPRPVAPTIGLAAYRIIQESLTNAHRYGRHQRATLRLTYERDALRIEILNDIDTDRPTGTRRGHGTVGMRERAAAVGGTIEIGPTADGQFRVHATLRTEQAEP</sequence>
<dbReference type="AlphaFoldDB" id="A0A1I1H0H9"/>
<keyword evidence="7" id="KW-0067">ATP-binding</keyword>
<dbReference type="GO" id="GO:0016020">
    <property type="term" value="C:membrane"/>
    <property type="evidence" value="ECO:0007669"/>
    <property type="project" value="InterPro"/>
</dbReference>
<feature type="domain" description="DUF7134" evidence="10">
    <location>
        <begin position="14"/>
        <end position="164"/>
    </location>
</feature>
<dbReference type="EC" id="2.7.13.3" evidence="2"/>
<dbReference type="SUPFAM" id="SSF55874">
    <property type="entry name" value="ATPase domain of HSP90 chaperone/DNA topoisomerase II/histidine kinase"/>
    <property type="match status" value="1"/>
</dbReference>
<protein>
    <recommendedName>
        <fullName evidence="2">histidine kinase</fullName>
        <ecNumber evidence="2">2.7.13.3</ecNumber>
    </recommendedName>
</protein>
<name>A0A1I1H0H9_9ACTN</name>
<dbReference type="CDD" id="cd16917">
    <property type="entry name" value="HATPase_UhpB-NarQ-NarX-like"/>
    <property type="match status" value="1"/>
</dbReference>
<organism evidence="11 12">
    <name type="scientific">Streptomyces aidingensis</name>
    <dbReference type="NCBI Taxonomy" id="910347"/>
    <lineage>
        <taxon>Bacteria</taxon>
        <taxon>Bacillati</taxon>
        <taxon>Actinomycetota</taxon>
        <taxon>Actinomycetes</taxon>
        <taxon>Kitasatosporales</taxon>
        <taxon>Streptomycetaceae</taxon>
        <taxon>Streptomyces</taxon>
    </lineage>
</organism>
<evidence type="ECO:0000256" key="4">
    <source>
        <dbReference type="ARBA" id="ARBA00022679"/>
    </source>
</evidence>
<evidence type="ECO:0000256" key="2">
    <source>
        <dbReference type="ARBA" id="ARBA00012438"/>
    </source>
</evidence>
<dbReference type="Proteomes" id="UP000199207">
    <property type="component" value="Unassembled WGS sequence"/>
</dbReference>
<feature type="domain" description="Signal transduction histidine kinase subgroup 3 dimerisation and phosphoacceptor" evidence="9">
    <location>
        <begin position="199"/>
        <end position="265"/>
    </location>
</feature>
<dbReference type="PANTHER" id="PTHR24421">
    <property type="entry name" value="NITRATE/NITRITE SENSOR PROTEIN NARX-RELATED"/>
    <property type="match status" value="1"/>
</dbReference>
<keyword evidence="12" id="KW-1185">Reference proteome</keyword>
<evidence type="ECO:0000256" key="7">
    <source>
        <dbReference type="ARBA" id="ARBA00022840"/>
    </source>
</evidence>
<dbReference type="Gene3D" id="1.20.5.1930">
    <property type="match status" value="1"/>
</dbReference>
<dbReference type="PANTHER" id="PTHR24421:SF10">
    <property type="entry name" value="NITRATE_NITRITE SENSOR PROTEIN NARQ"/>
    <property type="match status" value="1"/>
</dbReference>
<dbReference type="GO" id="GO:0000155">
    <property type="term" value="F:phosphorelay sensor kinase activity"/>
    <property type="evidence" value="ECO:0007669"/>
    <property type="project" value="InterPro"/>
</dbReference>
<reference evidence="11 12" key="1">
    <citation type="submission" date="2016-10" db="EMBL/GenBank/DDBJ databases">
        <authorList>
            <person name="de Groot N.N."/>
        </authorList>
    </citation>
    <scope>NUCLEOTIDE SEQUENCE [LARGE SCALE GENOMIC DNA]</scope>
    <source>
        <strain evidence="11 12">CGMCC 4.5739</strain>
    </source>
</reference>
<dbReference type="Pfam" id="PF23539">
    <property type="entry name" value="DUF7134"/>
    <property type="match status" value="1"/>
</dbReference>
<dbReference type="InterPro" id="IPR036890">
    <property type="entry name" value="HATPase_C_sf"/>
</dbReference>
<evidence type="ECO:0000259" key="10">
    <source>
        <dbReference type="Pfam" id="PF23539"/>
    </source>
</evidence>
<keyword evidence="3" id="KW-0597">Phosphoprotein</keyword>
<evidence type="ECO:0000313" key="11">
    <source>
        <dbReference type="EMBL" id="SFC17424.1"/>
    </source>
</evidence>
<evidence type="ECO:0000313" key="12">
    <source>
        <dbReference type="Proteomes" id="UP000199207"/>
    </source>
</evidence>
<evidence type="ECO:0000256" key="3">
    <source>
        <dbReference type="ARBA" id="ARBA00022553"/>
    </source>
</evidence>
<dbReference type="Pfam" id="PF07730">
    <property type="entry name" value="HisKA_3"/>
    <property type="match status" value="1"/>
</dbReference>
<dbReference type="InterPro" id="IPR050482">
    <property type="entry name" value="Sensor_HK_TwoCompSys"/>
</dbReference>
<dbReference type="STRING" id="910347.SAMN05421773_102202"/>
<keyword evidence="8" id="KW-0902">Two-component regulatory system</keyword>
<evidence type="ECO:0000256" key="8">
    <source>
        <dbReference type="ARBA" id="ARBA00023012"/>
    </source>
</evidence>
<comment type="catalytic activity">
    <reaction evidence="1">
        <text>ATP + protein L-histidine = ADP + protein N-phospho-L-histidine.</text>
        <dbReference type="EC" id="2.7.13.3"/>
    </reaction>
</comment>
<keyword evidence="5" id="KW-0547">Nucleotide-binding</keyword>
<dbReference type="Gene3D" id="3.30.565.10">
    <property type="entry name" value="Histidine kinase-like ATPase, C-terminal domain"/>
    <property type="match status" value="1"/>
</dbReference>
<keyword evidence="6 11" id="KW-0418">Kinase</keyword>
<dbReference type="GO" id="GO:0005524">
    <property type="term" value="F:ATP binding"/>
    <property type="evidence" value="ECO:0007669"/>
    <property type="project" value="UniProtKB-KW"/>
</dbReference>
<evidence type="ECO:0000256" key="1">
    <source>
        <dbReference type="ARBA" id="ARBA00000085"/>
    </source>
</evidence>
<gene>
    <name evidence="11" type="ORF">SAMN05421773_102202</name>
</gene>
<dbReference type="InterPro" id="IPR055558">
    <property type="entry name" value="DUF7134"/>
</dbReference>
<evidence type="ECO:0000259" key="9">
    <source>
        <dbReference type="Pfam" id="PF07730"/>
    </source>
</evidence>
<evidence type="ECO:0000256" key="6">
    <source>
        <dbReference type="ARBA" id="ARBA00022777"/>
    </source>
</evidence>
<dbReference type="InterPro" id="IPR011712">
    <property type="entry name" value="Sig_transdc_His_kin_sub3_dim/P"/>
</dbReference>
<keyword evidence="4" id="KW-0808">Transferase</keyword>
<dbReference type="EMBL" id="FOLM01000002">
    <property type="protein sequence ID" value="SFC17424.1"/>
    <property type="molecule type" value="Genomic_DNA"/>
</dbReference>
<accession>A0A1I1H0H9</accession>
<proteinExistence type="predicted"/>